<sequence>MSDTVPKPRPRPTPTSQPYWDALRDERIVVQRCHACDHWVHYPRSRCSKCLSDQLVFQGVDGAATVYTFTVARQATAPPFVDEVPQIIAIVELAEGVRFTTNLVGVAPEDVRVGMRVQPVFDHGDDGMTLLRYRPA</sequence>
<feature type="domain" description="ChsH2 C-terminal OB-fold" evidence="1">
    <location>
        <begin position="60"/>
        <end position="122"/>
    </location>
</feature>
<feature type="domain" description="ChsH2 rubredoxin-like zinc ribbon" evidence="2">
    <location>
        <begin position="20"/>
        <end position="55"/>
    </location>
</feature>
<dbReference type="AlphaFoldDB" id="A0A6J7ANU9"/>
<dbReference type="SUPFAM" id="SSF50249">
    <property type="entry name" value="Nucleic acid-binding proteins"/>
    <property type="match status" value="1"/>
</dbReference>
<dbReference type="PANTHER" id="PTHR34075">
    <property type="entry name" value="BLR3430 PROTEIN"/>
    <property type="match status" value="1"/>
</dbReference>
<dbReference type="EMBL" id="CAFABA010000100">
    <property type="protein sequence ID" value="CAB4834632.1"/>
    <property type="molecule type" value="Genomic_DNA"/>
</dbReference>
<gene>
    <name evidence="3" type="ORF">UFOPK3139_02142</name>
</gene>
<evidence type="ECO:0000259" key="2">
    <source>
        <dbReference type="Pfam" id="PF12172"/>
    </source>
</evidence>
<dbReference type="InterPro" id="IPR002878">
    <property type="entry name" value="ChsH2_C"/>
</dbReference>
<dbReference type="PANTHER" id="PTHR34075:SF5">
    <property type="entry name" value="BLR3430 PROTEIN"/>
    <property type="match status" value="1"/>
</dbReference>
<proteinExistence type="predicted"/>
<evidence type="ECO:0000313" key="3">
    <source>
        <dbReference type="EMBL" id="CAB4834632.1"/>
    </source>
</evidence>
<dbReference type="InterPro" id="IPR052513">
    <property type="entry name" value="Thioester_dehydratase-like"/>
</dbReference>
<dbReference type="InterPro" id="IPR012340">
    <property type="entry name" value="NA-bd_OB-fold"/>
</dbReference>
<accession>A0A6J7ANU9</accession>
<evidence type="ECO:0000259" key="1">
    <source>
        <dbReference type="Pfam" id="PF01796"/>
    </source>
</evidence>
<dbReference type="Pfam" id="PF01796">
    <property type="entry name" value="OB_ChsH2_C"/>
    <property type="match status" value="1"/>
</dbReference>
<organism evidence="3">
    <name type="scientific">freshwater metagenome</name>
    <dbReference type="NCBI Taxonomy" id="449393"/>
    <lineage>
        <taxon>unclassified sequences</taxon>
        <taxon>metagenomes</taxon>
        <taxon>ecological metagenomes</taxon>
    </lineage>
</organism>
<dbReference type="Pfam" id="PF12172">
    <property type="entry name" value="zf-ChsH2"/>
    <property type="match status" value="1"/>
</dbReference>
<name>A0A6J7ANU9_9ZZZZ</name>
<protein>
    <submittedName>
        <fullName evidence="3">Unannotated protein</fullName>
    </submittedName>
</protein>
<dbReference type="InterPro" id="IPR022002">
    <property type="entry name" value="ChsH2_Znr"/>
</dbReference>
<reference evidence="3" key="1">
    <citation type="submission" date="2020-05" db="EMBL/GenBank/DDBJ databases">
        <authorList>
            <person name="Chiriac C."/>
            <person name="Salcher M."/>
            <person name="Ghai R."/>
            <person name="Kavagutti S V."/>
        </authorList>
    </citation>
    <scope>NUCLEOTIDE SEQUENCE</scope>
</reference>
<dbReference type="Gene3D" id="6.10.30.10">
    <property type="match status" value="1"/>
</dbReference>